<dbReference type="GO" id="GO:0008236">
    <property type="term" value="F:serine-type peptidase activity"/>
    <property type="evidence" value="ECO:0007669"/>
    <property type="project" value="InterPro"/>
</dbReference>
<dbReference type="Pfam" id="PF00082">
    <property type="entry name" value="Peptidase_S8"/>
    <property type="match status" value="1"/>
</dbReference>
<feature type="domain" description="Peptidase S8/S53" evidence="4">
    <location>
        <begin position="109"/>
        <end position="408"/>
    </location>
</feature>
<name>A0A8T1ZDZ2_ARASU</name>
<dbReference type="PANTHER" id="PTHR10795">
    <property type="entry name" value="PROPROTEIN CONVERTASE SUBTILISIN/KEXIN"/>
    <property type="match status" value="1"/>
</dbReference>
<gene>
    <name evidence="5" type="ORF">ISN44_As11g025510</name>
</gene>
<dbReference type="PROSITE" id="PS51892">
    <property type="entry name" value="SUBTILASE"/>
    <property type="match status" value="1"/>
</dbReference>
<evidence type="ECO:0000256" key="2">
    <source>
        <dbReference type="ARBA" id="ARBA00022729"/>
    </source>
</evidence>
<comment type="similarity">
    <text evidence="1 3">Belongs to the peptidase S8 family.</text>
</comment>
<dbReference type="AlphaFoldDB" id="A0A8T1ZDZ2"/>
<evidence type="ECO:0000256" key="3">
    <source>
        <dbReference type="PROSITE-ProRule" id="PRU01240"/>
    </source>
</evidence>
<keyword evidence="2" id="KW-0732">Signal</keyword>
<dbReference type="InterPro" id="IPR045051">
    <property type="entry name" value="SBT"/>
</dbReference>
<proteinExistence type="inferred from homology"/>
<evidence type="ECO:0000313" key="6">
    <source>
        <dbReference type="Proteomes" id="UP000694251"/>
    </source>
</evidence>
<organism evidence="5 6">
    <name type="scientific">Arabidopsis suecica</name>
    <name type="common">Swedish thale-cress</name>
    <name type="synonym">Cardaminopsis suecica</name>
    <dbReference type="NCBI Taxonomy" id="45249"/>
    <lineage>
        <taxon>Eukaryota</taxon>
        <taxon>Viridiplantae</taxon>
        <taxon>Streptophyta</taxon>
        <taxon>Embryophyta</taxon>
        <taxon>Tracheophyta</taxon>
        <taxon>Spermatophyta</taxon>
        <taxon>Magnoliopsida</taxon>
        <taxon>eudicotyledons</taxon>
        <taxon>Gunneridae</taxon>
        <taxon>Pentapetalae</taxon>
        <taxon>rosids</taxon>
        <taxon>malvids</taxon>
        <taxon>Brassicales</taxon>
        <taxon>Brassicaceae</taxon>
        <taxon>Camelineae</taxon>
        <taxon>Arabidopsis</taxon>
    </lineage>
</organism>
<reference evidence="5 6" key="1">
    <citation type="submission" date="2020-12" db="EMBL/GenBank/DDBJ databases">
        <title>Concerted genomic and epigenomic changes stabilize Arabidopsis allopolyploids.</title>
        <authorList>
            <person name="Chen Z."/>
        </authorList>
    </citation>
    <scope>NUCLEOTIDE SEQUENCE [LARGE SCALE GENOMIC DNA]</scope>
    <source>
        <strain evidence="5">As9502</strain>
        <tissue evidence="5">Leaf</tissue>
    </source>
</reference>
<dbReference type="InterPro" id="IPR000209">
    <property type="entry name" value="Peptidase_S8/S53_dom"/>
</dbReference>
<protein>
    <submittedName>
        <fullName evidence="5">Peptidase S8/S53 domain</fullName>
    </submittedName>
</protein>
<comment type="caution">
    <text evidence="3">Lacks conserved residue(s) required for the propagation of feature annotation.</text>
</comment>
<evidence type="ECO:0000313" key="5">
    <source>
        <dbReference type="EMBL" id="KAG7556527.1"/>
    </source>
</evidence>
<dbReference type="GO" id="GO:0006508">
    <property type="term" value="P:proteolysis"/>
    <property type="evidence" value="ECO:0007669"/>
    <property type="project" value="InterPro"/>
</dbReference>
<evidence type="ECO:0000256" key="1">
    <source>
        <dbReference type="ARBA" id="ARBA00011073"/>
    </source>
</evidence>
<comment type="caution">
    <text evidence="5">The sequence shown here is derived from an EMBL/GenBank/DDBJ whole genome shotgun (WGS) entry which is preliminary data.</text>
</comment>
<keyword evidence="6" id="KW-1185">Reference proteome</keyword>
<dbReference type="Proteomes" id="UP000694251">
    <property type="component" value="Chromosome 11"/>
</dbReference>
<accession>A0A8T1ZDZ2</accession>
<evidence type="ECO:0000259" key="4">
    <source>
        <dbReference type="Pfam" id="PF00082"/>
    </source>
</evidence>
<dbReference type="EMBL" id="JAEFBJ010000011">
    <property type="protein sequence ID" value="KAG7556527.1"/>
    <property type="molecule type" value="Genomic_DNA"/>
</dbReference>
<sequence length="440" mass="47079">MEGVVSVFPIPSKKLQIQTTASCNFMGLKEGKNTKRNLAVESDTITGVIEIGIWPESESFSDKGFGPPPKKWKGVCSDGKISHATRARDYTGEGARETAVVDKSFFGIGNGTVRGAVPASRIAAYKVCLRKGCTSEAILAAFDDAIADGVDLITISLDGYITSFENDPTLIGSFQAMAKGILTVNSAANIGPSPGLGKSVNAFDLKEKNYPLVFGKSAALSACNTESADNSEGLKIAKSMGAVASIIIDPNDYAVIHALPFSALSQDDFDSLLSYINSTKSPEAAILKTESIFNHTAPKVAFFSARGPNSIAFDILKHQEWKYSLADPPVVSLIPPYKEENDSRRSNYAVLARTSIFCPHIIGAAAYVKTFYPEWSPSMIKSAIMTTAWPMNATGTGYASTEFAYGAGHVDPIPALNPGLVYESTKSDYIAFLCGMNYMQ</sequence>